<protein>
    <submittedName>
        <fullName evidence="1">Uncharacterized protein</fullName>
    </submittedName>
</protein>
<dbReference type="Proteomes" id="UP001145114">
    <property type="component" value="Unassembled WGS sequence"/>
</dbReference>
<comment type="caution">
    <text evidence="1">The sequence shown here is derived from an EMBL/GenBank/DDBJ whole genome shotgun (WGS) entry which is preliminary data.</text>
</comment>
<name>A0ACC1H7S6_9FUNG</name>
<organism evidence="1 2">
    <name type="scientific">Spiromyces aspiralis</name>
    <dbReference type="NCBI Taxonomy" id="68401"/>
    <lineage>
        <taxon>Eukaryota</taxon>
        <taxon>Fungi</taxon>
        <taxon>Fungi incertae sedis</taxon>
        <taxon>Zoopagomycota</taxon>
        <taxon>Kickxellomycotina</taxon>
        <taxon>Kickxellomycetes</taxon>
        <taxon>Kickxellales</taxon>
        <taxon>Kickxellaceae</taxon>
        <taxon>Spiromyces</taxon>
    </lineage>
</organism>
<proteinExistence type="predicted"/>
<accession>A0ACC1H7S6</accession>
<dbReference type="EMBL" id="JAMZIH010010087">
    <property type="protein sequence ID" value="KAJ1669221.1"/>
    <property type="molecule type" value="Genomic_DNA"/>
</dbReference>
<sequence>MNTPILDVLNHQNAQQLLSSPVAFPSPSFSDSNIVYRGNGFGPQQQLSPSIGLSPAEVFRTPDLHDSPNPVSAGLSIDSSVFSPKANEPSPFLPTADQDLTLGGSRSKPASESFLLSP</sequence>
<evidence type="ECO:0000313" key="2">
    <source>
        <dbReference type="Proteomes" id="UP001145114"/>
    </source>
</evidence>
<reference evidence="1" key="1">
    <citation type="submission" date="2022-06" db="EMBL/GenBank/DDBJ databases">
        <title>Phylogenomic reconstructions and comparative analyses of Kickxellomycotina fungi.</title>
        <authorList>
            <person name="Reynolds N.K."/>
            <person name="Stajich J.E."/>
            <person name="Barry K."/>
            <person name="Grigoriev I.V."/>
            <person name="Crous P."/>
            <person name="Smith M.E."/>
        </authorList>
    </citation>
    <scope>NUCLEOTIDE SEQUENCE</scope>
    <source>
        <strain evidence="1">RSA 2271</strain>
    </source>
</reference>
<gene>
    <name evidence="1" type="ORF">EV182_008860</name>
</gene>
<keyword evidence="2" id="KW-1185">Reference proteome</keyword>
<feature type="non-terminal residue" evidence="1">
    <location>
        <position position="118"/>
    </location>
</feature>
<evidence type="ECO:0000313" key="1">
    <source>
        <dbReference type="EMBL" id="KAJ1669221.1"/>
    </source>
</evidence>